<sequence length="262" mass="27223">MTGATGALGRLVLRRLIDLVPAGRIVAVARDPGRATGLDALGVAVRQGDYDEPAGLAAAFAGAGRLLLISSPELDDARRAAQHRNAIEAAAKAGVGRIAYTSFLGAERTPGAHQETEAAIRDSGLAYTFLRNPFYTDAFVHPGLRAAAETGELTGGTGGRGLNTASRADLADAAAAVLTGDGHDGRAYDLTGPLWTFPELAAVLQEHFGTPIQHREEPPPGAMGYLHGLVRAGLLERRSEDLPRLLGRPATTLREAVAAALA</sequence>
<name>A0ABP8DIL0_9ACTN</name>
<dbReference type="Gene3D" id="3.40.50.720">
    <property type="entry name" value="NAD(P)-binding Rossmann-like Domain"/>
    <property type="match status" value="1"/>
</dbReference>
<dbReference type="InterPro" id="IPR016040">
    <property type="entry name" value="NAD(P)-bd_dom"/>
</dbReference>
<dbReference type="Proteomes" id="UP001500620">
    <property type="component" value="Unassembled WGS sequence"/>
</dbReference>
<feature type="domain" description="NAD(P)-binding" evidence="1">
    <location>
        <begin position="3"/>
        <end position="179"/>
    </location>
</feature>
<reference evidence="3" key="1">
    <citation type="journal article" date="2019" name="Int. J. Syst. Evol. Microbiol.">
        <title>The Global Catalogue of Microorganisms (GCM) 10K type strain sequencing project: providing services to taxonomists for standard genome sequencing and annotation.</title>
        <authorList>
            <consortium name="The Broad Institute Genomics Platform"/>
            <consortium name="The Broad Institute Genome Sequencing Center for Infectious Disease"/>
            <person name="Wu L."/>
            <person name="Ma J."/>
        </authorList>
    </citation>
    <scope>NUCLEOTIDE SEQUENCE [LARGE SCALE GENOMIC DNA]</scope>
    <source>
        <strain evidence="3">JCM 17441</strain>
    </source>
</reference>
<dbReference type="SUPFAM" id="SSF51735">
    <property type="entry name" value="NAD(P)-binding Rossmann-fold domains"/>
    <property type="match status" value="1"/>
</dbReference>
<organism evidence="2 3">
    <name type="scientific">Dactylosporangium darangshiense</name>
    <dbReference type="NCBI Taxonomy" id="579108"/>
    <lineage>
        <taxon>Bacteria</taxon>
        <taxon>Bacillati</taxon>
        <taxon>Actinomycetota</taxon>
        <taxon>Actinomycetes</taxon>
        <taxon>Micromonosporales</taxon>
        <taxon>Micromonosporaceae</taxon>
        <taxon>Dactylosporangium</taxon>
    </lineage>
</organism>
<evidence type="ECO:0000313" key="3">
    <source>
        <dbReference type="Proteomes" id="UP001500620"/>
    </source>
</evidence>
<keyword evidence="3" id="KW-1185">Reference proteome</keyword>
<dbReference type="PANTHER" id="PTHR47129">
    <property type="entry name" value="QUINONE OXIDOREDUCTASE 2"/>
    <property type="match status" value="1"/>
</dbReference>
<dbReference type="PANTHER" id="PTHR47129:SF1">
    <property type="entry name" value="NMRA-LIKE DOMAIN-CONTAINING PROTEIN"/>
    <property type="match status" value="1"/>
</dbReference>
<gene>
    <name evidence="2" type="ORF">GCM10022255_070700</name>
</gene>
<dbReference type="EMBL" id="BAABAT010000025">
    <property type="protein sequence ID" value="GAA4256727.1"/>
    <property type="molecule type" value="Genomic_DNA"/>
</dbReference>
<dbReference type="Pfam" id="PF13460">
    <property type="entry name" value="NAD_binding_10"/>
    <property type="match status" value="1"/>
</dbReference>
<accession>A0ABP8DIL0</accession>
<comment type="caution">
    <text evidence="2">The sequence shown here is derived from an EMBL/GenBank/DDBJ whole genome shotgun (WGS) entry which is preliminary data.</text>
</comment>
<dbReference type="InterPro" id="IPR052718">
    <property type="entry name" value="NmrA-type_oxidoreductase"/>
</dbReference>
<evidence type="ECO:0000259" key="1">
    <source>
        <dbReference type="Pfam" id="PF13460"/>
    </source>
</evidence>
<dbReference type="Gene3D" id="3.90.25.10">
    <property type="entry name" value="UDP-galactose 4-epimerase, domain 1"/>
    <property type="match status" value="1"/>
</dbReference>
<proteinExistence type="predicted"/>
<protein>
    <submittedName>
        <fullName evidence="2">SDR family oxidoreductase</fullName>
    </submittedName>
</protein>
<evidence type="ECO:0000313" key="2">
    <source>
        <dbReference type="EMBL" id="GAA4256727.1"/>
    </source>
</evidence>
<dbReference type="InterPro" id="IPR036291">
    <property type="entry name" value="NAD(P)-bd_dom_sf"/>
</dbReference>